<dbReference type="PANTHER" id="PTHR47944">
    <property type="entry name" value="CYTOCHROME P450 98A9"/>
    <property type="match status" value="1"/>
</dbReference>
<keyword evidence="5" id="KW-0560">Oxidoreductase</keyword>
<dbReference type="AlphaFoldDB" id="A0A5C7HX20"/>
<dbReference type="PRINTS" id="PR00463">
    <property type="entry name" value="EP450I"/>
</dbReference>
<dbReference type="Proteomes" id="UP000323000">
    <property type="component" value="Chromosome 5"/>
</dbReference>
<sequence>MSRIVLGKKYFSESEFETAVVTLEEFQKMLDKLFLLDGVLNIRDWIPWIDFMDLQGYSKMKGLMEDFVPKDMVDLLLQLADDPNLEVKLNYDSVRGFTQDLIVGGTDTSATTVEWAMYELMKQPHLIEKATEELDRPHTWLKKIATLLDTTSAKEPECSSTAGASAETLCFGTNRKSFVPRGFCRGREDWRGMCPGYSLGLKMISSSLANMLHGFHWKLPEDHMKVEDISMEEVYGLTTPRKHPLVAVMEP</sequence>
<dbReference type="GO" id="GO:0005506">
    <property type="term" value="F:iron ion binding"/>
    <property type="evidence" value="ECO:0007669"/>
    <property type="project" value="InterPro"/>
</dbReference>
<name>A0A5C7HX20_9ROSI</name>
<gene>
    <name evidence="8" type="ORF">EZV62_013030</name>
</gene>
<dbReference type="InterPro" id="IPR002401">
    <property type="entry name" value="Cyt_P450_E_grp-I"/>
</dbReference>
<dbReference type="GO" id="GO:0020037">
    <property type="term" value="F:heme binding"/>
    <property type="evidence" value="ECO:0007669"/>
    <property type="project" value="InterPro"/>
</dbReference>
<keyword evidence="4" id="KW-0479">Metal-binding</keyword>
<organism evidence="8 9">
    <name type="scientific">Acer yangbiense</name>
    <dbReference type="NCBI Taxonomy" id="1000413"/>
    <lineage>
        <taxon>Eukaryota</taxon>
        <taxon>Viridiplantae</taxon>
        <taxon>Streptophyta</taxon>
        <taxon>Embryophyta</taxon>
        <taxon>Tracheophyta</taxon>
        <taxon>Spermatophyta</taxon>
        <taxon>Magnoliopsida</taxon>
        <taxon>eudicotyledons</taxon>
        <taxon>Gunneridae</taxon>
        <taxon>Pentapetalae</taxon>
        <taxon>rosids</taxon>
        <taxon>malvids</taxon>
        <taxon>Sapindales</taxon>
        <taxon>Sapindaceae</taxon>
        <taxon>Hippocastanoideae</taxon>
        <taxon>Acereae</taxon>
        <taxon>Acer</taxon>
    </lineage>
</organism>
<dbReference type="Gene3D" id="1.10.630.10">
    <property type="entry name" value="Cytochrome P450"/>
    <property type="match status" value="2"/>
</dbReference>
<evidence type="ECO:0000256" key="3">
    <source>
        <dbReference type="ARBA" id="ARBA00022617"/>
    </source>
</evidence>
<dbReference type="GO" id="GO:0016705">
    <property type="term" value="F:oxidoreductase activity, acting on paired donors, with incorporation or reduction of molecular oxygen"/>
    <property type="evidence" value="ECO:0007669"/>
    <property type="project" value="InterPro"/>
</dbReference>
<protein>
    <submittedName>
        <fullName evidence="8">Uncharacterized protein</fullName>
    </submittedName>
</protein>
<keyword evidence="7" id="KW-0503">Monooxygenase</keyword>
<evidence type="ECO:0000313" key="9">
    <source>
        <dbReference type="Proteomes" id="UP000323000"/>
    </source>
</evidence>
<comment type="similarity">
    <text evidence="2">Belongs to the cytochrome P450 family.</text>
</comment>
<dbReference type="GO" id="GO:0004497">
    <property type="term" value="F:monooxygenase activity"/>
    <property type="evidence" value="ECO:0007669"/>
    <property type="project" value="UniProtKB-KW"/>
</dbReference>
<dbReference type="InterPro" id="IPR001128">
    <property type="entry name" value="Cyt_P450"/>
</dbReference>
<evidence type="ECO:0000256" key="1">
    <source>
        <dbReference type="ARBA" id="ARBA00001971"/>
    </source>
</evidence>
<evidence type="ECO:0000256" key="7">
    <source>
        <dbReference type="ARBA" id="ARBA00023033"/>
    </source>
</evidence>
<evidence type="ECO:0000256" key="2">
    <source>
        <dbReference type="ARBA" id="ARBA00010617"/>
    </source>
</evidence>
<evidence type="ECO:0000256" key="4">
    <source>
        <dbReference type="ARBA" id="ARBA00022723"/>
    </source>
</evidence>
<dbReference type="PANTHER" id="PTHR47944:SF5">
    <property type="entry name" value="CYTOCHROME P450 71A1-LIKE"/>
    <property type="match status" value="1"/>
</dbReference>
<keyword evidence="6" id="KW-0408">Iron</keyword>
<keyword evidence="9" id="KW-1185">Reference proteome</keyword>
<evidence type="ECO:0000256" key="5">
    <source>
        <dbReference type="ARBA" id="ARBA00023002"/>
    </source>
</evidence>
<dbReference type="SUPFAM" id="SSF48264">
    <property type="entry name" value="Cytochrome P450"/>
    <property type="match status" value="1"/>
</dbReference>
<evidence type="ECO:0000313" key="8">
    <source>
        <dbReference type="EMBL" id="TXG61667.1"/>
    </source>
</evidence>
<dbReference type="InterPro" id="IPR036396">
    <property type="entry name" value="Cyt_P450_sf"/>
</dbReference>
<keyword evidence="3" id="KW-0349">Heme</keyword>
<dbReference type="Pfam" id="PF00067">
    <property type="entry name" value="p450"/>
    <property type="match status" value="1"/>
</dbReference>
<proteinExistence type="inferred from homology"/>
<dbReference type="OrthoDB" id="2789670at2759"/>
<evidence type="ECO:0000256" key="6">
    <source>
        <dbReference type="ARBA" id="ARBA00023004"/>
    </source>
</evidence>
<dbReference type="EMBL" id="VAHF01000005">
    <property type="protein sequence ID" value="TXG61667.1"/>
    <property type="molecule type" value="Genomic_DNA"/>
</dbReference>
<comment type="caution">
    <text evidence="8">The sequence shown here is derived from an EMBL/GenBank/DDBJ whole genome shotgun (WGS) entry which is preliminary data.</text>
</comment>
<comment type="cofactor">
    <cofactor evidence="1">
        <name>heme</name>
        <dbReference type="ChEBI" id="CHEBI:30413"/>
    </cofactor>
</comment>
<reference evidence="9" key="1">
    <citation type="journal article" date="2019" name="Gigascience">
        <title>De novo genome assembly of the endangered Acer yangbiense, a plant species with extremely small populations endemic to Yunnan Province, China.</title>
        <authorList>
            <person name="Yang J."/>
            <person name="Wariss H.M."/>
            <person name="Tao L."/>
            <person name="Zhang R."/>
            <person name="Yun Q."/>
            <person name="Hollingsworth P."/>
            <person name="Dao Z."/>
            <person name="Luo G."/>
            <person name="Guo H."/>
            <person name="Ma Y."/>
            <person name="Sun W."/>
        </authorList>
    </citation>
    <scope>NUCLEOTIDE SEQUENCE [LARGE SCALE GENOMIC DNA]</scope>
    <source>
        <strain evidence="9">cv. Malutang</strain>
    </source>
</reference>
<accession>A0A5C7HX20</accession>